<dbReference type="InterPro" id="IPR000977">
    <property type="entry name" value="DNA_ligase_ATP-dep"/>
</dbReference>
<evidence type="ECO:0000259" key="15">
    <source>
        <dbReference type="PROSITE" id="PS50160"/>
    </source>
</evidence>
<dbReference type="EMBL" id="KB008148">
    <property type="protein sequence ID" value="ELR11572.1"/>
    <property type="molecule type" value="Genomic_DNA"/>
</dbReference>
<evidence type="ECO:0000256" key="9">
    <source>
        <dbReference type="ARBA" id="ARBA00023172"/>
    </source>
</evidence>
<feature type="region of interest" description="Disordered" evidence="14">
    <location>
        <begin position="647"/>
        <end position="667"/>
    </location>
</feature>
<dbReference type="GO" id="GO:0046872">
    <property type="term" value="F:metal ion binding"/>
    <property type="evidence" value="ECO:0007669"/>
    <property type="project" value="UniProtKB-KW"/>
</dbReference>
<evidence type="ECO:0000256" key="13">
    <source>
        <dbReference type="RuleBase" id="RU004196"/>
    </source>
</evidence>
<evidence type="ECO:0000256" key="2">
    <source>
        <dbReference type="ARBA" id="ARBA00022598"/>
    </source>
</evidence>
<dbReference type="FunFam" id="3.30.470.30:FF:000003">
    <property type="entry name" value="DNA ligase"/>
    <property type="match status" value="1"/>
</dbReference>
<dbReference type="Gene3D" id="2.40.50.140">
    <property type="entry name" value="Nucleic acid-binding proteins"/>
    <property type="match status" value="1"/>
</dbReference>
<dbReference type="GO" id="GO:0006281">
    <property type="term" value="P:DNA repair"/>
    <property type="evidence" value="ECO:0007669"/>
    <property type="project" value="UniProtKB-KW"/>
</dbReference>
<keyword evidence="8 12" id="KW-0067">ATP-binding</keyword>
<evidence type="ECO:0000256" key="8">
    <source>
        <dbReference type="ARBA" id="ARBA00022840"/>
    </source>
</evidence>
<dbReference type="Pfam" id="PF04679">
    <property type="entry name" value="DNA_ligase_A_C"/>
    <property type="match status" value="1"/>
</dbReference>
<keyword evidence="3" id="KW-0132">Cell division</keyword>
<keyword evidence="2 12" id="KW-0436">Ligase</keyword>
<dbReference type="GO" id="GO:0051301">
    <property type="term" value="P:cell division"/>
    <property type="evidence" value="ECO:0007669"/>
    <property type="project" value="UniProtKB-KW"/>
</dbReference>
<feature type="domain" description="ATP-dependent DNA ligase family profile" evidence="15">
    <location>
        <begin position="240"/>
        <end position="376"/>
    </location>
</feature>
<dbReference type="InterPro" id="IPR050191">
    <property type="entry name" value="ATP-dep_DNA_ligase"/>
</dbReference>
<dbReference type="PANTHER" id="PTHR45674:SF9">
    <property type="entry name" value="DNA LIGASE 3"/>
    <property type="match status" value="1"/>
</dbReference>
<feature type="compositionally biased region" description="Low complexity" evidence="14">
    <location>
        <begin position="505"/>
        <end position="514"/>
    </location>
</feature>
<dbReference type="GO" id="GO:0005634">
    <property type="term" value="C:nucleus"/>
    <property type="evidence" value="ECO:0007669"/>
    <property type="project" value="TreeGrafter"/>
</dbReference>
<dbReference type="EC" id="6.5.1.1" evidence="12"/>
<dbReference type="PROSITE" id="PS00333">
    <property type="entry name" value="DNA_LIGASE_A2"/>
    <property type="match status" value="1"/>
</dbReference>
<dbReference type="Proteomes" id="UP000011083">
    <property type="component" value="Unassembled WGS sequence"/>
</dbReference>
<dbReference type="InterPro" id="IPR012340">
    <property type="entry name" value="NA-bd_OB-fold"/>
</dbReference>
<comment type="catalytic activity">
    <reaction evidence="12">
        <text>ATP + (deoxyribonucleotide)n-3'-hydroxyl + 5'-phospho-(deoxyribonucleotide)m = (deoxyribonucleotide)n+m + AMP + diphosphate.</text>
        <dbReference type="EC" id="6.5.1.1"/>
    </reaction>
</comment>
<dbReference type="PROSITE" id="PS50160">
    <property type="entry name" value="DNA_LIGASE_A3"/>
    <property type="match status" value="1"/>
</dbReference>
<dbReference type="GO" id="GO:0071897">
    <property type="term" value="P:DNA biosynthetic process"/>
    <property type="evidence" value="ECO:0007669"/>
    <property type="project" value="InterPro"/>
</dbReference>
<evidence type="ECO:0000256" key="10">
    <source>
        <dbReference type="ARBA" id="ARBA00023204"/>
    </source>
</evidence>
<evidence type="ECO:0000256" key="11">
    <source>
        <dbReference type="ARBA" id="ARBA00023306"/>
    </source>
</evidence>
<dbReference type="RefSeq" id="XP_004333585.1">
    <property type="nucleotide sequence ID" value="XM_004333537.1"/>
</dbReference>
<dbReference type="InterPro" id="IPR012309">
    <property type="entry name" value="DNA_ligase_ATP-dep_C"/>
</dbReference>
<keyword evidence="11" id="KW-0131">Cell cycle</keyword>
<protein>
    <recommendedName>
        <fullName evidence="12">DNA ligase</fullName>
        <ecNumber evidence="12">6.5.1.1</ecNumber>
    </recommendedName>
</protein>
<keyword evidence="6 12" id="KW-0547">Nucleotide-binding</keyword>
<dbReference type="KEGG" id="acan:ACA1_258230"/>
<name>L8GF13_ACACF</name>
<keyword evidence="9 12" id="KW-0233">DNA recombination</keyword>
<dbReference type="GO" id="GO:0006310">
    <property type="term" value="P:DNA recombination"/>
    <property type="evidence" value="ECO:0007669"/>
    <property type="project" value="UniProtKB-KW"/>
</dbReference>
<gene>
    <name evidence="16" type="ORF">ACA1_258230</name>
</gene>
<feature type="compositionally biased region" description="Low complexity" evidence="14">
    <location>
        <begin position="533"/>
        <end position="556"/>
    </location>
</feature>
<dbReference type="GO" id="GO:0003910">
    <property type="term" value="F:DNA ligase (ATP) activity"/>
    <property type="evidence" value="ECO:0007669"/>
    <property type="project" value="UniProtKB-EC"/>
</dbReference>
<sequence length="667" mass="73648">MDTSKSLVALSSFYEFTRLCERIGDEPSYTQKVEVVKAHLKPLLASGSKMKLSEEEQAATATVVQLTCGLLLCKDDRKRVYNLRDRNMAKLMARHWKCPVEDVLQDIAEGDVSETAKRFFISHGKPCSRSTFTLQKVEGFLNKLANLTKEDDQYQKCPRGMFAEIKYDGERIQIHKKGDEYAFFSRNLKKILEWKVAAVRDYITESTEAESIILDGEILLMDTKTSKPLPFGSLAIHKKNDFQDATVCLFLFDILYVDGKVVMNEPLKKRRQILEESVTSIPHRIEFSEYKEISDLTTGEEALTEMMDRVLKEGLEGLMIKDIGDVYKPDKRHWLKLKKDYLAGMADSADLVVLGAYFGTGAYGGMMSVFLMGSYDPDEEKWKARSRNTVCKAGNGFDDAALKQLQKQLRPHMKQIHKSYDKWNPHKMPRHRLHVPDFIVTDPEQAPVWEVAGQGFTDSKHHTTLSIRFPRVTRIRDDKDFSTHTDVVHLRALAQASAEGTSMTKAKSAAKKASGIGTLDIKGGGKPVSKVGATTSSSSSSASASKPKTTTTATITNWMGKPKLAPQTKPAAATPDGLTVVKAGAGGGADLRAALIKAGASAPKAAAPADRRTMLVHCVNDAGALSADVEDRLGLLWAQSARDAWTQHAAGGDDDEQEAPLGEIQMA</sequence>
<proteinExistence type="inferred from homology"/>
<dbReference type="PROSITE" id="PS00697">
    <property type="entry name" value="DNA_LIGASE_A1"/>
    <property type="match status" value="1"/>
</dbReference>
<dbReference type="OrthoDB" id="206088at2759"/>
<evidence type="ECO:0000256" key="14">
    <source>
        <dbReference type="SAM" id="MobiDB-lite"/>
    </source>
</evidence>
<dbReference type="NCBIfam" id="TIGR00574">
    <property type="entry name" value="dnl1"/>
    <property type="match status" value="1"/>
</dbReference>
<reference evidence="16 17" key="1">
    <citation type="journal article" date="2013" name="Genome Biol.">
        <title>Genome of Acanthamoeba castellanii highlights extensive lateral gene transfer and early evolution of tyrosine kinase signaling.</title>
        <authorList>
            <person name="Clarke M."/>
            <person name="Lohan A.J."/>
            <person name="Liu B."/>
            <person name="Lagkouvardos I."/>
            <person name="Roy S."/>
            <person name="Zafar N."/>
            <person name="Bertelli C."/>
            <person name="Schilde C."/>
            <person name="Kianianmomeni A."/>
            <person name="Burglin T.R."/>
            <person name="Frech C."/>
            <person name="Turcotte B."/>
            <person name="Kopec K.O."/>
            <person name="Synnott J.M."/>
            <person name="Choo C."/>
            <person name="Paponov I."/>
            <person name="Finkler A."/>
            <person name="Soon Heng Tan C."/>
            <person name="Hutchins A.P."/>
            <person name="Weinmeier T."/>
            <person name="Rattei T."/>
            <person name="Chu J.S."/>
            <person name="Gimenez G."/>
            <person name="Irimia M."/>
            <person name="Rigden D.J."/>
            <person name="Fitzpatrick D.A."/>
            <person name="Lorenzo-Morales J."/>
            <person name="Bateman A."/>
            <person name="Chiu C.H."/>
            <person name="Tang P."/>
            <person name="Hegemann P."/>
            <person name="Fromm H."/>
            <person name="Raoult D."/>
            <person name="Greub G."/>
            <person name="Miranda-Saavedra D."/>
            <person name="Chen N."/>
            <person name="Nash P."/>
            <person name="Ginger M.L."/>
            <person name="Horn M."/>
            <person name="Schaap P."/>
            <person name="Caler L."/>
            <person name="Loftus B."/>
        </authorList>
    </citation>
    <scope>NUCLEOTIDE SEQUENCE [LARGE SCALE GENOMIC DNA]</scope>
    <source>
        <strain evidence="16 17">Neff</strain>
    </source>
</reference>
<dbReference type="Gene3D" id="3.30.1490.70">
    <property type="match status" value="1"/>
</dbReference>
<keyword evidence="17" id="KW-1185">Reference proteome</keyword>
<keyword evidence="7 12" id="KW-0227">DNA damage</keyword>
<evidence type="ECO:0000313" key="17">
    <source>
        <dbReference type="Proteomes" id="UP000011083"/>
    </source>
</evidence>
<evidence type="ECO:0000256" key="7">
    <source>
        <dbReference type="ARBA" id="ARBA00022763"/>
    </source>
</evidence>
<accession>L8GF13</accession>
<dbReference type="SUPFAM" id="SSF56091">
    <property type="entry name" value="DNA ligase/mRNA capping enzyme, catalytic domain"/>
    <property type="match status" value="1"/>
</dbReference>
<feature type="non-terminal residue" evidence="16">
    <location>
        <position position="1"/>
    </location>
</feature>
<comment type="similarity">
    <text evidence="1 13">Belongs to the ATP-dependent DNA ligase family.</text>
</comment>
<evidence type="ECO:0000313" key="16">
    <source>
        <dbReference type="EMBL" id="ELR11572.1"/>
    </source>
</evidence>
<evidence type="ECO:0000256" key="6">
    <source>
        <dbReference type="ARBA" id="ARBA00022741"/>
    </source>
</evidence>
<organism evidence="16 17">
    <name type="scientific">Acanthamoeba castellanii (strain ATCC 30010 / Neff)</name>
    <dbReference type="NCBI Taxonomy" id="1257118"/>
    <lineage>
        <taxon>Eukaryota</taxon>
        <taxon>Amoebozoa</taxon>
        <taxon>Discosea</taxon>
        <taxon>Longamoebia</taxon>
        <taxon>Centramoebida</taxon>
        <taxon>Acanthamoebidae</taxon>
        <taxon>Acanthamoeba</taxon>
    </lineage>
</organism>
<dbReference type="VEuPathDB" id="AmoebaDB:ACA1_258230"/>
<dbReference type="SUPFAM" id="SSF50249">
    <property type="entry name" value="Nucleic acid-binding proteins"/>
    <property type="match status" value="1"/>
</dbReference>
<dbReference type="GO" id="GO:0006273">
    <property type="term" value="P:lagging strand elongation"/>
    <property type="evidence" value="ECO:0007669"/>
    <property type="project" value="TreeGrafter"/>
</dbReference>
<dbReference type="Gene3D" id="3.30.470.30">
    <property type="entry name" value="DNA ligase/mRNA capping enzyme"/>
    <property type="match status" value="1"/>
</dbReference>
<evidence type="ECO:0000256" key="3">
    <source>
        <dbReference type="ARBA" id="ARBA00022618"/>
    </source>
</evidence>
<dbReference type="STRING" id="1257118.L8GF13"/>
<dbReference type="PANTHER" id="PTHR45674">
    <property type="entry name" value="DNA LIGASE 1/3 FAMILY MEMBER"/>
    <property type="match status" value="1"/>
</dbReference>
<dbReference type="GeneID" id="14912180"/>
<evidence type="ECO:0000256" key="4">
    <source>
        <dbReference type="ARBA" id="ARBA00022705"/>
    </source>
</evidence>
<dbReference type="InterPro" id="IPR016059">
    <property type="entry name" value="DNA_ligase_ATP-dep_CS"/>
</dbReference>
<keyword evidence="4" id="KW-0235">DNA replication</keyword>
<dbReference type="AlphaFoldDB" id="L8GF13"/>
<evidence type="ECO:0000256" key="5">
    <source>
        <dbReference type="ARBA" id="ARBA00022723"/>
    </source>
</evidence>
<keyword evidence="5" id="KW-0479">Metal-binding</keyword>
<keyword evidence="10 12" id="KW-0234">DNA repair</keyword>
<feature type="region of interest" description="Disordered" evidence="14">
    <location>
        <begin position="497"/>
        <end position="572"/>
    </location>
</feature>
<dbReference type="GO" id="GO:0005524">
    <property type="term" value="F:ATP binding"/>
    <property type="evidence" value="ECO:0007669"/>
    <property type="project" value="UniProtKB-KW"/>
</dbReference>
<dbReference type="Pfam" id="PF01068">
    <property type="entry name" value="DNA_ligase_A_M"/>
    <property type="match status" value="1"/>
</dbReference>
<evidence type="ECO:0000256" key="12">
    <source>
        <dbReference type="RuleBase" id="RU000617"/>
    </source>
</evidence>
<dbReference type="InterPro" id="IPR012310">
    <property type="entry name" value="DNA_ligase_ATP-dep_cent"/>
</dbReference>
<evidence type="ECO:0000256" key="1">
    <source>
        <dbReference type="ARBA" id="ARBA00007572"/>
    </source>
</evidence>
<dbReference type="GO" id="GO:0003677">
    <property type="term" value="F:DNA binding"/>
    <property type="evidence" value="ECO:0007669"/>
    <property type="project" value="InterPro"/>
</dbReference>